<dbReference type="InterPro" id="IPR014892">
    <property type="entry name" value="RPA_C"/>
</dbReference>
<dbReference type="EMBL" id="CAKMRJ010005412">
    <property type="protein sequence ID" value="CAH1440803.1"/>
    <property type="molecule type" value="Genomic_DNA"/>
</dbReference>
<accession>A0AAU9NSN2</accession>
<sequence length="277" mass="32063">MMSPTLGSRVHKLESRMGIMQTEIGNIQSEFGSMKEDMQKIMKRLKVLVRNVGDDRQDWILRAEHHFSLNHLTNEERIEAAVVAFKGDAIRWFQWENKKSPMIQWEDMKLKLLKHFGITGHGSLFEKFLELKQEGTVADYRRKFVNLAAPLEGISEEVFLSQFMNGLQPMIKDEVRLFSPTNVSDAMDIACRIEEKNNNLKSDGNAFDNQEEVDEGVLAYLRFPPNYVIEKGIHINELAQKLKLSHDKLMESITRLEIEGKIYSSIDEFHYKPTISS</sequence>
<evidence type="ECO:0008006" key="5">
    <source>
        <dbReference type="Google" id="ProtNLM"/>
    </source>
</evidence>
<dbReference type="AlphaFoldDB" id="A0AAU9NSN2"/>
<proteinExistence type="predicted"/>
<dbReference type="Pfam" id="PF03732">
    <property type="entry name" value="Retrotrans_gag"/>
    <property type="match status" value="1"/>
</dbReference>
<evidence type="ECO:0000313" key="4">
    <source>
        <dbReference type="Proteomes" id="UP001157418"/>
    </source>
</evidence>
<dbReference type="Proteomes" id="UP001157418">
    <property type="component" value="Unassembled WGS sequence"/>
</dbReference>
<protein>
    <recommendedName>
        <fullName evidence="5">Retrotransposon gag domain-containing protein</fullName>
    </recommendedName>
</protein>
<evidence type="ECO:0000259" key="2">
    <source>
        <dbReference type="Pfam" id="PF08784"/>
    </source>
</evidence>
<feature type="domain" description="Replication protein A C-terminal" evidence="2">
    <location>
        <begin position="197"/>
        <end position="268"/>
    </location>
</feature>
<evidence type="ECO:0000313" key="3">
    <source>
        <dbReference type="EMBL" id="CAH1440803.1"/>
    </source>
</evidence>
<dbReference type="InterPro" id="IPR036390">
    <property type="entry name" value="WH_DNA-bd_sf"/>
</dbReference>
<dbReference type="Pfam" id="PF08784">
    <property type="entry name" value="RPA_C"/>
    <property type="match status" value="1"/>
</dbReference>
<reference evidence="3 4" key="1">
    <citation type="submission" date="2022-01" db="EMBL/GenBank/DDBJ databases">
        <authorList>
            <person name="Xiong W."/>
            <person name="Schranz E."/>
        </authorList>
    </citation>
    <scope>NUCLEOTIDE SEQUENCE [LARGE SCALE GENOMIC DNA]</scope>
</reference>
<comment type="caution">
    <text evidence="3">The sequence shown here is derived from an EMBL/GenBank/DDBJ whole genome shotgun (WGS) entry which is preliminary data.</text>
</comment>
<feature type="domain" description="Retrotransposon gag" evidence="1">
    <location>
        <begin position="81"/>
        <end position="169"/>
    </location>
</feature>
<dbReference type="Gene3D" id="1.10.10.10">
    <property type="entry name" value="Winged helix-like DNA-binding domain superfamily/Winged helix DNA-binding domain"/>
    <property type="match status" value="1"/>
</dbReference>
<gene>
    <name evidence="3" type="ORF">LVIROSA_LOCUS26914</name>
</gene>
<name>A0AAU9NSN2_9ASTR</name>
<keyword evidence="4" id="KW-1185">Reference proteome</keyword>
<dbReference type="InterPro" id="IPR005162">
    <property type="entry name" value="Retrotrans_gag_dom"/>
</dbReference>
<evidence type="ECO:0000259" key="1">
    <source>
        <dbReference type="Pfam" id="PF03732"/>
    </source>
</evidence>
<organism evidence="3 4">
    <name type="scientific">Lactuca virosa</name>
    <dbReference type="NCBI Taxonomy" id="75947"/>
    <lineage>
        <taxon>Eukaryota</taxon>
        <taxon>Viridiplantae</taxon>
        <taxon>Streptophyta</taxon>
        <taxon>Embryophyta</taxon>
        <taxon>Tracheophyta</taxon>
        <taxon>Spermatophyta</taxon>
        <taxon>Magnoliopsida</taxon>
        <taxon>eudicotyledons</taxon>
        <taxon>Gunneridae</taxon>
        <taxon>Pentapetalae</taxon>
        <taxon>asterids</taxon>
        <taxon>campanulids</taxon>
        <taxon>Asterales</taxon>
        <taxon>Asteraceae</taxon>
        <taxon>Cichorioideae</taxon>
        <taxon>Cichorieae</taxon>
        <taxon>Lactucinae</taxon>
        <taxon>Lactuca</taxon>
    </lineage>
</organism>
<dbReference type="SUPFAM" id="SSF46785">
    <property type="entry name" value="Winged helix' DNA-binding domain"/>
    <property type="match status" value="1"/>
</dbReference>
<dbReference type="InterPro" id="IPR036388">
    <property type="entry name" value="WH-like_DNA-bd_sf"/>
</dbReference>